<sequence>MVALDQFYRNEPSIFMISLHSNIDITKFYNTSTNFTNFNNNSGFFNPYYNSSLNIANIACYDFTNSTSSTSCNDHFILNNIAHCWIFSPFHDESNQNCNITGHNCTSSSKENYDLGLNYIILNITSDTSSPANLSSDYFSIITRSKYNSLFSKGFGFDPENKEVFIDTEIKELQPTVNSSYTILLLKPKNNTIYNEGETFDYTSGIPFADSPRKLQKGATIEDRVSVLEYVLRKYYLDTDCFTELNYVIQQNREYEEKFKITKS</sequence>
<accession>A0A397UMT6</accession>
<evidence type="ECO:0000313" key="1">
    <source>
        <dbReference type="EMBL" id="RIB10467.1"/>
    </source>
</evidence>
<reference evidence="1 2" key="1">
    <citation type="submission" date="2018-06" db="EMBL/GenBank/DDBJ databases">
        <title>Comparative genomics reveals the genomic features of Rhizophagus irregularis, R. cerebriforme, R. diaphanum and Gigaspora rosea, and their symbiotic lifestyle signature.</title>
        <authorList>
            <person name="Morin E."/>
            <person name="San Clemente H."/>
            <person name="Chen E.C.H."/>
            <person name="De La Providencia I."/>
            <person name="Hainaut M."/>
            <person name="Kuo A."/>
            <person name="Kohler A."/>
            <person name="Murat C."/>
            <person name="Tang N."/>
            <person name="Roy S."/>
            <person name="Loubradou J."/>
            <person name="Henrissat B."/>
            <person name="Grigoriev I.V."/>
            <person name="Corradi N."/>
            <person name="Roux C."/>
            <person name="Martin F.M."/>
        </authorList>
    </citation>
    <scope>NUCLEOTIDE SEQUENCE [LARGE SCALE GENOMIC DNA]</scope>
    <source>
        <strain evidence="1 2">DAOM 194757</strain>
    </source>
</reference>
<dbReference type="OrthoDB" id="2403806at2759"/>
<gene>
    <name evidence="1" type="ORF">C2G38_2250745</name>
</gene>
<dbReference type="Proteomes" id="UP000266673">
    <property type="component" value="Unassembled WGS sequence"/>
</dbReference>
<proteinExistence type="predicted"/>
<organism evidence="1 2">
    <name type="scientific">Gigaspora rosea</name>
    <dbReference type="NCBI Taxonomy" id="44941"/>
    <lineage>
        <taxon>Eukaryota</taxon>
        <taxon>Fungi</taxon>
        <taxon>Fungi incertae sedis</taxon>
        <taxon>Mucoromycota</taxon>
        <taxon>Glomeromycotina</taxon>
        <taxon>Glomeromycetes</taxon>
        <taxon>Diversisporales</taxon>
        <taxon>Gigasporaceae</taxon>
        <taxon>Gigaspora</taxon>
    </lineage>
</organism>
<protein>
    <submittedName>
        <fullName evidence="1">Uncharacterized protein</fullName>
    </submittedName>
</protein>
<comment type="caution">
    <text evidence="1">The sequence shown here is derived from an EMBL/GenBank/DDBJ whole genome shotgun (WGS) entry which is preliminary data.</text>
</comment>
<dbReference type="AlphaFoldDB" id="A0A397UMT6"/>
<keyword evidence="2" id="KW-1185">Reference proteome</keyword>
<name>A0A397UMT6_9GLOM</name>
<evidence type="ECO:0000313" key="2">
    <source>
        <dbReference type="Proteomes" id="UP000266673"/>
    </source>
</evidence>
<dbReference type="EMBL" id="QKWP01001248">
    <property type="protein sequence ID" value="RIB10467.1"/>
    <property type="molecule type" value="Genomic_DNA"/>
</dbReference>